<dbReference type="OrthoDB" id="16066at2759"/>
<keyword evidence="2" id="KW-0963">Cytoplasm</keyword>
<dbReference type="GO" id="GO:0036503">
    <property type="term" value="P:ERAD pathway"/>
    <property type="evidence" value="ECO:0007669"/>
    <property type="project" value="TreeGrafter"/>
</dbReference>
<evidence type="ECO:0000256" key="3">
    <source>
        <dbReference type="ARBA" id="ARBA00022737"/>
    </source>
</evidence>
<comment type="subcellular location">
    <subcellularLocation>
        <location evidence="1">Cytoplasm</location>
    </subcellularLocation>
</comment>
<dbReference type="InterPro" id="IPR011989">
    <property type="entry name" value="ARM-like"/>
</dbReference>
<feature type="domain" description="Proteasome adapter and scaffold protein ECM29 HEAT-repeat" evidence="6">
    <location>
        <begin position="1334"/>
        <end position="1495"/>
    </location>
</feature>
<accession>A0A9P4WCY5</accession>
<dbReference type="Pfam" id="PF24492">
    <property type="entry name" value="HEAT_ECM29"/>
    <property type="match status" value="1"/>
</dbReference>
<dbReference type="GO" id="GO:0043248">
    <property type="term" value="P:proteasome assembly"/>
    <property type="evidence" value="ECO:0007669"/>
    <property type="project" value="InterPro"/>
</dbReference>
<proteinExistence type="predicted"/>
<dbReference type="GO" id="GO:0000502">
    <property type="term" value="C:proteasome complex"/>
    <property type="evidence" value="ECO:0007669"/>
    <property type="project" value="UniProtKB-KW"/>
</dbReference>
<dbReference type="InterPro" id="IPR016024">
    <property type="entry name" value="ARM-type_fold"/>
</dbReference>
<dbReference type="GO" id="GO:0005737">
    <property type="term" value="C:cytoplasm"/>
    <property type="evidence" value="ECO:0007669"/>
    <property type="project" value="UniProtKB-SubCell"/>
</dbReference>
<dbReference type="EMBL" id="SWKU01000006">
    <property type="protein sequence ID" value="KAF3005841.1"/>
    <property type="molecule type" value="Genomic_DNA"/>
</dbReference>
<sequence length="1699" mass="188886">MAAAQTPEAKELALVGKVEMRIALADSEKKLEDLLKVYLAPLLLKLASEHVAVRNKVISVCQHINTRIKSQDLKLPVAALLKQYKDNAHVALIRHFDILYIQQGISRLPVSDRLELLPILIQGISKDYEKSAQHASQLFHLVLRLLVLFKLPPRGSKEDTELRGTLGVTDEDAAFLSTWFGKLILLTLVRHSTPEAVATARCAGLSVEDYKFLTQQGKPDAWDPSSDAGLSLTESKALVTRLLASGMFKDEEKFFPALFASADTNSRISEVGDDILKRVMLTQDLEESSTVELLFDLYFGSTSPDGTLPVRTPLRIKILGVLSKSVRCTTYPHRVAKIVEEGLLSVELNPTNKTAGREASKFRSAIFSLVNFVARRGGASDLSAVAVSLVGNLRAFIQDQGWPVADRDQDMELRGYGYETIGLLAKAAPDKILIEPSLDLLEWLFRSLREDSAGKDVAVSIEEALSSVLGAFSKPFDESVMPRFRQVLLRYATIGQVTTPASSHFTRSTRYVATRFANRCLPYEDVLARWIDILAVSGGSAERHEVVEEGRRGLDPFWFQTSNMAPEIGKEQQKLQFPDFDKLVNFIFAQEGEDDDVMDLEGSNDVLTQVQRFYQHYPEALPIVIEFCSQVALQSALVERNINDAVSEDWGRKLDTLMSTDQRARQAFRAFASNDLHAFAVAAIIRASFDRLTRDDVSDVGEIGSTLVRLLSLCPQRYWTLAHLVQDFRALEPSVLSNNASRRLAAAHTYGLLASHPDCDPTEIQNSQIRFNDKLNGWNTAVGAEINQVSGILIAFGYFHGRKHWRESESRNDVSDGHPVHSVLQTIVAILKETRDATLKSAAYACIEQLSLFHVISPPIITKYTKVEDLAAQIYESAKAGTISAILALGHLSMITDERSESEQDSDYKFISEKLFDLHEVRQSEVQFTVGEALSCFAIGWDSKALVAELDILSPNQSDDSWDAPLRVPAGPEREKSLKMVLERILKGCVQTKPSLKKASVIWLLCLLQYCGHEPEMQSYLGQCQVAFKSCLSDRDEVVQEAASRGLGLVYEKGDRELKDDLVRDLVGSFSDNKSKMAGTVSEDTQLFEPGTLPTGDGKSITTYKDIMSLAAEVGDSSLVYRFMSMASNNSIWSSRAAFGRFGLSNIFSDSSVDGYLAENPKLYPKLYRYRFDPNPNVQRSMNDIWNALVKDSSATIDKHFDAIMDDLLVSILGKEWRVRQAACAAIADLIQGRGIEKYEKYLTAIWDKCFKVLDDIKETVRVAAAALARVLTAILTRSLEAGDASLKTANAQLTRVLPFLFSNSGLESSAEEVRMFSVHTLLQIVKKANAKTLNPHVPELVERLLGLLSSLEPEAVNYIHLNASKYNLTAQKIDDMRLASVRSSPLTESIERCLDLADAETMKALKPRLEAAMKAAVGLPSKVGCSRVLVTLATRHRFLFNPYADHFMKLIQKQIHDRNETVSSSYAAASGYVARLVSDRQLLDTISFAKVQYFETEEGSDRARLLAGDIVHAISQHATDRFTSFASELLPFVFLAKHDGDENVGKAFKETWDEHVAGSRSVALYLSEILALCNAHLDSRQWAIKHTAAKAVADTVLSITAAVGSEQLDKSTAEKIWPVLDKALNGKSWDGKEIVLEAFVRFVERGEAWWKEEGRTTRLKELEKVAVREAKRKEGANEKVVKPALDLLKSHSGRQLYY</sequence>
<comment type="caution">
    <text evidence="7">The sequence shown here is derived from an EMBL/GenBank/DDBJ whole genome shotgun (WGS) entry which is preliminary data.</text>
</comment>
<dbReference type="Pfam" id="PF13001">
    <property type="entry name" value="ECM29_N"/>
    <property type="match status" value="1"/>
</dbReference>
<evidence type="ECO:0000256" key="4">
    <source>
        <dbReference type="ARBA" id="ARBA00022942"/>
    </source>
</evidence>
<name>A0A9P4WCY5_CURKU</name>
<evidence type="ECO:0000313" key="7">
    <source>
        <dbReference type="EMBL" id="KAF3005841.1"/>
    </source>
</evidence>
<dbReference type="GO" id="GO:0005634">
    <property type="term" value="C:nucleus"/>
    <property type="evidence" value="ECO:0007669"/>
    <property type="project" value="TreeGrafter"/>
</dbReference>
<keyword evidence="4 7" id="KW-0647">Proteasome</keyword>
<evidence type="ECO:0000256" key="2">
    <source>
        <dbReference type="ARBA" id="ARBA00022490"/>
    </source>
</evidence>
<evidence type="ECO:0000259" key="5">
    <source>
        <dbReference type="Pfam" id="PF13001"/>
    </source>
</evidence>
<evidence type="ECO:0000259" key="6">
    <source>
        <dbReference type="Pfam" id="PF24492"/>
    </source>
</evidence>
<dbReference type="Gene3D" id="1.25.10.10">
    <property type="entry name" value="Leucine-rich Repeat Variant"/>
    <property type="match status" value="3"/>
</dbReference>
<dbReference type="GO" id="GO:0060090">
    <property type="term" value="F:molecular adaptor activity"/>
    <property type="evidence" value="ECO:0007669"/>
    <property type="project" value="InterPro"/>
</dbReference>
<dbReference type="Proteomes" id="UP000801428">
    <property type="component" value="Unassembled WGS sequence"/>
</dbReference>
<evidence type="ECO:0000313" key="8">
    <source>
        <dbReference type="Proteomes" id="UP000801428"/>
    </source>
</evidence>
<dbReference type="InterPro" id="IPR055443">
    <property type="entry name" value="HEAT_ECM29"/>
</dbReference>
<reference evidence="7" key="1">
    <citation type="submission" date="2019-04" db="EMBL/GenBank/DDBJ databases">
        <title>Sequencing of skin fungus with MAO and IRED activity.</title>
        <authorList>
            <person name="Marsaioli A.J."/>
            <person name="Bonatto J.M.C."/>
            <person name="Reis Junior O."/>
        </authorList>
    </citation>
    <scope>NUCLEOTIDE SEQUENCE</scope>
    <source>
        <strain evidence="7">30M1</strain>
    </source>
</reference>
<dbReference type="InterPro" id="IPR024372">
    <property type="entry name" value="Ecm29_N"/>
</dbReference>
<protein>
    <submittedName>
        <fullName evidence="7">Proteasome component M29</fullName>
    </submittedName>
</protein>
<dbReference type="SUPFAM" id="SSF48371">
    <property type="entry name" value="ARM repeat"/>
    <property type="match status" value="3"/>
</dbReference>
<feature type="domain" description="Proteasome component Ecm29 N-terminal" evidence="5">
    <location>
        <begin position="15"/>
        <end position="535"/>
    </location>
</feature>
<dbReference type="PANTHER" id="PTHR23346:SF19">
    <property type="entry name" value="PROTEASOME ADAPTER AND SCAFFOLD PROTEIN ECM29"/>
    <property type="match status" value="1"/>
</dbReference>
<evidence type="ECO:0000256" key="1">
    <source>
        <dbReference type="ARBA" id="ARBA00004496"/>
    </source>
</evidence>
<keyword evidence="3" id="KW-0677">Repeat</keyword>
<gene>
    <name evidence="7" type="primary">ECM29</name>
    <name evidence="7" type="ORF">E8E13_008667</name>
</gene>
<organism evidence="7 8">
    <name type="scientific">Curvularia kusanoi</name>
    <name type="common">Cochliobolus kusanoi</name>
    <dbReference type="NCBI Taxonomy" id="90978"/>
    <lineage>
        <taxon>Eukaryota</taxon>
        <taxon>Fungi</taxon>
        <taxon>Dikarya</taxon>
        <taxon>Ascomycota</taxon>
        <taxon>Pezizomycotina</taxon>
        <taxon>Dothideomycetes</taxon>
        <taxon>Pleosporomycetidae</taxon>
        <taxon>Pleosporales</taxon>
        <taxon>Pleosporineae</taxon>
        <taxon>Pleosporaceae</taxon>
        <taxon>Curvularia</taxon>
    </lineage>
</organism>
<dbReference type="PANTHER" id="PTHR23346">
    <property type="entry name" value="TRANSLATIONAL ACTIVATOR GCN1-RELATED"/>
    <property type="match status" value="1"/>
</dbReference>
<keyword evidence="8" id="KW-1185">Reference proteome</keyword>